<organism evidence="2 3">
    <name type="scientific">Moniliophthora roreri</name>
    <name type="common">Frosty pod rot fungus</name>
    <name type="synonym">Monilia roreri</name>
    <dbReference type="NCBI Taxonomy" id="221103"/>
    <lineage>
        <taxon>Eukaryota</taxon>
        <taxon>Fungi</taxon>
        <taxon>Dikarya</taxon>
        <taxon>Basidiomycota</taxon>
        <taxon>Agaricomycotina</taxon>
        <taxon>Agaricomycetes</taxon>
        <taxon>Agaricomycetidae</taxon>
        <taxon>Agaricales</taxon>
        <taxon>Marasmiineae</taxon>
        <taxon>Marasmiaceae</taxon>
        <taxon>Moniliophthora</taxon>
    </lineage>
</organism>
<dbReference type="AlphaFoldDB" id="A0A0W0FJF7"/>
<feature type="compositionally biased region" description="Polar residues" evidence="1">
    <location>
        <begin position="210"/>
        <end position="225"/>
    </location>
</feature>
<feature type="compositionally biased region" description="Polar residues" evidence="1">
    <location>
        <begin position="247"/>
        <end position="266"/>
    </location>
</feature>
<accession>A0A0W0FJF7</accession>
<sequence>MLFLIISRHFPTLPFDVMTSHASEDDDEPQTQDRERVQGHGLGYSEHKGISHNIASVYIACKDVSKTANAFYTIHDAIAICNFLIPYCSAAGDTHKFKPSTISELTNYLNNCIIVGSFKKKAGVSKKIKDLLNICELVQVVIGMMSMGIVAVKRDCAPFQTWRWEIYDDVLKLYSDKQKGDHRYSAVSDTTGVTIPGQPSSSAPPVDDTVQGSAPLSPVTGSENISMPDRETSPAWDDSQIDKDIAASSSTSQEAGESTTLSTASETPACKPLSQKCFSDGPVFNSVKRVKITPADGLQAIGNAMSEFSQVFGTSMGHLAPQLEPSPVWRSKAMGIAAEKEESWLSICNQMKLGQHLESTVKADAYLVWAEHESPKRKA</sequence>
<proteinExistence type="predicted"/>
<reference evidence="2 3" key="1">
    <citation type="submission" date="2015-12" db="EMBL/GenBank/DDBJ databases">
        <title>Draft genome sequence of Moniliophthora roreri, the causal agent of frosty pod rot of cacao.</title>
        <authorList>
            <person name="Aime M.C."/>
            <person name="Diaz-Valderrama J.R."/>
            <person name="Kijpornyongpan T."/>
            <person name="Phillips-Mora W."/>
        </authorList>
    </citation>
    <scope>NUCLEOTIDE SEQUENCE [LARGE SCALE GENOMIC DNA]</scope>
    <source>
        <strain evidence="2 3">MCA 2952</strain>
    </source>
</reference>
<dbReference type="eggNOG" id="ENOG502RD17">
    <property type="taxonomic scope" value="Eukaryota"/>
</dbReference>
<evidence type="ECO:0000256" key="1">
    <source>
        <dbReference type="SAM" id="MobiDB-lite"/>
    </source>
</evidence>
<evidence type="ECO:0000313" key="3">
    <source>
        <dbReference type="Proteomes" id="UP000054988"/>
    </source>
</evidence>
<name>A0A0W0FJF7_MONRR</name>
<gene>
    <name evidence="2" type="ORF">WG66_10973</name>
</gene>
<dbReference type="EMBL" id="LATX01001899">
    <property type="protein sequence ID" value="KTB36465.1"/>
    <property type="molecule type" value="Genomic_DNA"/>
</dbReference>
<evidence type="ECO:0000313" key="2">
    <source>
        <dbReference type="EMBL" id="KTB36465.1"/>
    </source>
</evidence>
<dbReference type="Proteomes" id="UP000054988">
    <property type="component" value="Unassembled WGS sequence"/>
</dbReference>
<feature type="region of interest" description="Disordered" evidence="1">
    <location>
        <begin position="185"/>
        <end position="267"/>
    </location>
</feature>
<protein>
    <submittedName>
        <fullName evidence="2">Uncharacterized protein</fullName>
    </submittedName>
</protein>
<feature type="compositionally biased region" description="Polar residues" evidence="1">
    <location>
        <begin position="187"/>
        <end position="203"/>
    </location>
</feature>
<comment type="caution">
    <text evidence="2">The sequence shown here is derived from an EMBL/GenBank/DDBJ whole genome shotgun (WGS) entry which is preliminary data.</text>
</comment>